<keyword evidence="1" id="KW-0547">Nucleotide-binding</keyword>
<dbReference type="SUPFAM" id="SSF55326">
    <property type="entry name" value="PurM N-terminal domain-like"/>
    <property type="match status" value="1"/>
</dbReference>
<feature type="binding site" evidence="1">
    <location>
        <position position="312"/>
    </location>
    <ligand>
        <name>substrate</name>
    </ligand>
</feature>
<comment type="miscellaneous">
    <text evidence="1">Reaction mechanism of ThiL seems to utilize a direct, inline transfer of the gamma-phosphate of ATP to TMP rather than a phosphorylated enzyme intermediate.</text>
</comment>
<reference evidence="4 5" key="1">
    <citation type="submission" date="2020-07" db="EMBL/GenBank/DDBJ databases">
        <title>Sequencing the genomes of 1000 actinobacteria strains.</title>
        <authorList>
            <person name="Klenk H.-P."/>
        </authorList>
    </citation>
    <scope>NUCLEOTIDE SEQUENCE [LARGE SCALE GENOMIC DNA]</scope>
    <source>
        <strain evidence="4 5">DSM 22083</strain>
    </source>
</reference>
<keyword evidence="1" id="KW-0067">ATP-binding</keyword>
<feature type="binding site" evidence="1">
    <location>
        <position position="79"/>
    </location>
    <ligand>
        <name>Mg(2+)</name>
        <dbReference type="ChEBI" id="CHEBI:18420"/>
        <label>2</label>
    </ligand>
</feature>
<feature type="domain" description="PurM-like C-terminal" evidence="3">
    <location>
        <begin position="156"/>
        <end position="260"/>
    </location>
</feature>
<feature type="binding site" evidence="1">
    <location>
        <position position="217"/>
    </location>
    <ligand>
        <name>Mg(2+)</name>
        <dbReference type="ChEBI" id="CHEBI:18420"/>
        <label>5</label>
    </ligand>
</feature>
<dbReference type="SUPFAM" id="SSF56042">
    <property type="entry name" value="PurM C-terminal domain-like"/>
    <property type="match status" value="1"/>
</dbReference>
<comment type="caution">
    <text evidence="1">Lacks conserved residue(s) required for the propagation of feature annotation.</text>
</comment>
<feature type="binding site" evidence="1">
    <location>
        <position position="79"/>
    </location>
    <ligand>
        <name>Mg(2+)</name>
        <dbReference type="ChEBI" id="CHEBI:18420"/>
        <label>4</label>
    </ligand>
</feature>
<feature type="binding site" evidence="1">
    <location>
        <position position="35"/>
    </location>
    <ligand>
        <name>Mg(2+)</name>
        <dbReference type="ChEBI" id="CHEBI:18420"/>
        <label>3</label>
    </ligand>
</feature>
<evidence type="ECO:0000313" key="4">
    <source>
        <dbReference type="EMBL" id="NYE69377.1"/>
    </source>
</evidence>
<dbReference type="Proteomes" id="UP000569914">
    <property type="component" value="Unassembled WGS sequence"/>
</dbReference>
<comment type="catalytic activity">
    <reaction evidence="1">
        <text>thiamine phosphate + ATP = thiamine diphosphate + ADP</text>
        <dbReference type="Rhea" id="RHEA:15913"/>
        <dbReference type="ChEBI" id="CHEBI:30616"/>
        <dbReference type="ChEBI" id="CHEBI:37575"/>
        <dbReference type="ChEBI" id="CHEBI:58937"/>
        <dbReference type="ChEBI" id="CHEBI:456216"/>
        <dbReference type="EC" id="2.7.4.16"/>
    </reaction>
</comment>
<proteinExistence type="inferred from homology"/>
<dbReference type="Gene3D" id="3.30.1330.10">
    <property type="entry name" value="PurM-like, N-terminal domain"/>
    <property type="match status" value="1"/>
</dbReference>
<keyword evidence="1 4" id="KW-0418">Kinase</keyword>
<dbReference type="GO" id="GO:0009228">
    <property type="term" value="P:thiamine biosynthetic process"/>
    <property type="evidence" value="ECO:0007669"/>
    <property type="project" value="UniProtKB-KW"/>
</dbReference>
<keyword evidence="5" id="KW-1185">Reference proteome</keyword>
<dbReference type="PANTHER" id="PTHR30270:SF0">
    <property type="entry name" value="THIAMINE-MONOPHOSPHATE KINASE"/>
    <property type="match status" value="1"/>
</dbReference>
<dbReference type="NCBIfam" id="TIGR01379">
    <property type="entry name" value="thiL"/>
    <property type="match status" value="1"/>
</dbReference>
<feature type="binding site" evidence="1">
    <location>
        <position position="79"/>
    </location>
    <ligand>
        <name>Mg(2+)</name>
        <dbReference type="ChEBI" id="CHEBI:18420"/>
        <label>3</label>
    </ligand>
</feature>
<dbReference type="Pfam" id="PF02769">
    <property type="entry name" value="AIRS_C"/>
    <property type="match status" value="1"/>
</dbReference>
<feature type="binding site" evidence="1">
    <location>
        <position position="48"/>
    </location>
    <ligand>
        <name>Mg(2+)</name>
        <dbReference type="ChEBI" id="CHEBI:18420"/>
        <label>4</label>
    </ligand>
</feature>
<feature type="binding site" evidence="1">
    <location>
        <position position="50"/>
    </location>
    <ligand>
        <name>Mg(2+)</name>
        <dbReference type="ChEBI" id="CHEBI:18420"/>
        <label>1</label>
    </ligand>
</feature>
<feature type="binding site" evidence="1">
    <location>
        <position position="127"/>
    </location>
    <ligand>
        <name>Mg(2+)</name>
        <dbReference type="ChEBI" id="CHEBI:18420"/>
        <label>1</label>
    </ligand>
</feature>
<feature type="binding site" evidence="1">
    <location>
        <position position="216"/>
    </location>
    <ligand>
        <name>ATP</name>
        <dbReference type="ChEBI" id="CHEBI:30616"/>
    </ligand>
</feature>
<comment type="similarity">
    <text evidence="1">Belongs to the thiamine-monophosphate kinase family.</text>
</comment>
<keyword evidence="1 4" id="KW-0808">Transferase</keyword>
<feature type="domain" description="PurM-like N-terminal" evidence="2">
    <location>
        <begin position="33"/>
        <end position="143"/>
    </location>
</feature>
<dbReference type="EC" id="2.7.4.16" evidence="1"/>
<dbReference type="HAMAP" id="MF_02128">
    <property type="entry name" value="TMP_kinase"/>
    <property type="match status" value="1"/>
</dbReference>
<dbReference type="CDD" id="cd02194">
    <property type="entry name" value="ThiL"/>
    <property type="match status" value="1"/>
</dbReference>
<dbReference type="InterPro" id="IPR016188">
    <property type="entry name" value="PurM-like_N"/>
</dbReference>
<feature type="binding site" evidence="1">
    <location>
        <position position="49"/>
    </location>
    <ligand>
        <name>Mg(2+)</name>
        <dbReference type="ChEBI" id="CHEBI:18420"/>
        <label>1</label>
    </ligand>
</feature>
<keyword evidence="1" id="KW-0460">Magnesium</keyword>
<evidence type="ECO:0000313" key="5">
    <source>
        <dbReference type="Proteomes" id="UP000569914"/>
    </source>
</evidence>
<dbReference type="GO" id="GO:0000287">
    <property type="term" value="F:magnesium ion binding"/>
    <property type="evidence" value="ECO:0007669"/>
    <property type="project" value="UniProtKB-UniRule"/>
</dbReference>
<dbReference type="PANTHER" id="PTHR30270">
    <property type="entry name" value="THIAMINE-MONOPHOSPHATE KINASE"/>
    <property type="match status" value="1"/>
</dbReference>
<dbReference type="RefSeq" id="WP_179748114.1">
    <property type="nucleotide sequence ID" value="NZ_JACCBU010000001.1"/>
</dbReference>
<comment type="caution">
    <text evidence="4">The sequence shown here is derived from an EMBL/GenBank/DDBJ whole genome shotgun (WGS) entry which is preliminary data.</text>
</comment>
<evidence type="ECO:0000259" key="2">
    <source>
        <dbReference type="Pfam" id="PF00586"/>
    </source>
</evidence>
<evidence type="ECO:0000256" key="1">
    <source>
        <dbReference type="HAMAP-Rule" id="MF_02128"/>
    </source>
</evidence>
<keyword evidence="1" id="KW-0784">Thiamine biosynthesis</keyword>
<name>A0A7Y9L9A8_9ACTN</name>
<dbReference type="GO" id="GO:0009229">
    <property type="term" value="P:thiamine diphosphate biosynthetic process"/>
    <property type="evidence" value="ECO:0007669"/>
    <property type="project" value="UniProtKB-UniRule"/>
</dbReference>
<gene>
    <name evidence="1" type="primary">thiL</name>
    <name evidence="4" type="ORF">BKA15_000706</name>
</gene>
<comment type="pathway">
    <text evidence="1">Cofactor biosynthesis; thiamine diphosphate biosynthesis; thiamine diphosphate from thiamine phosphate: step 1/1.</text>
</comment>
<dbReference type="InterPro" id="IPR036921">
    <property type="entry name" value="PurM-like_N_sf"/>
</dbReference>
<feature type="binding site" evidence="1">
    <location>
        <position position="214"/>
    </location>
    <ligand>
        <name>Mg(2+)</name>
        <dbReference type="ChEBI" id="CHEBI:18420"/>
        <label>3</label>
    </ligand>
</feature>
<feature type="binding site" evidence="1">
    <location>
        <begin position="126"/>
        <end position="127"/>
    </location>
    <ligand>
        <name>ATP</name>
        <dbReference type="ChEBI" id="CHEBI:30616"/>
    </ligand>
</feature>
<dbReference type="Gene3D" id="3.90.650.10">
    <property type="entry name" value="PurM-like C-terminal domain"/>
    <property type="match status" value="1"/>
</dbReference>
<dbReference type="InterPro" id="IPR010918">
    <property type="entry name" value="PurM-like_C_dom"/>
</dbReference>
<comment type="function">
    <text evidence="1">Catalyzes the ATP-dependent phosphorylation of thiamine-monophosphate (TMP) to form thiamine-pyrophosphate (TPP), the active form of vitamin B1.</text>
</comment>
<dbReference type="NCBIfam" id="NF004351">
    <property type="entry name" value="PRK05731.1-4"/>
    <property type="match status" value="1"/>
</dbReference>
<feature type="binding site" evidence="1">
    <location>
        <position position="152"/>
    </location>
    <ligand>
        <name>ATP</name>
        <dbReference type="ChEBI" id="CHEBI:30616"/>
    </ligand>
</feature>
<dbReference type="InterPro" id="IPR036676">
    <property type="entry name" value="PurM-like_C_sf"/>
</dbReference>
<dbReference type="GO" id="GO:0005524">
    <property type="term" value="F:ATP binding"/>
    <property type="evidence" value="ECO:0007669"/>
    <property type="project" value="UniProtKB-UniRule"/>
</dbReference>
<dbReference type="UniPathway" id="UPA00060">
    <property type="reaction ID" value="UER00142"/>
</dbReference>
<accession>A0A7Y9L9A8</accession>
<dbReference type="InterPro" id="IPR006283">
    <property type="entry name" value="ThiL-like"/>
</dbReference>
<protein>
    <recommendedName>
        <fullName evidence="1">Thiamine-monophosphate kinase</fullName>
        <shortName evidence="1">TMP kinase</shortName>
        <shortName evidence="1">Thiamine-phosphate kinase</shortName>
        <ecNumber evidence="1">2.7.4.16</ecNumber>
    </recommendedName>
</protein>
<dbReference type="Pfam" id="PF00586">
    <property type="entry name" value="AIRS"/>
    <property type="match status" value="1"/>
</dbReference>
<feature type="binding site" evidence="1">
    <location>
        <position position="267"/>
    </location>
    <ligand>
        <name>substrate</name>
    </ligand>
</feature>
<dbReference type="EMBL" id="JACCBU010000001">
    <property type="protein sequence ID" value="NYE69377.1"/>
    <property type="molecule type" value="Genomic_DNA"/>
</dbReference>
<organism evidence="4 5">
    <name type="scientific">Microlunatus parietis</name>
    <dbReference type="NCBI Taxonomy" id="682979"/>
    <lineage>
        <taxon>Bacteria</taxon>
        <taxon>Bacillati</taxon>
        <taxon>Actinomycetota</taxon>
        <taxon>Actinomycetes</taxon>
        <taxon>Propionibacteriales</taxon>
        <taxon>Propionibacteriaceae</taxon>
        <taxon>Microlunatus</taxon>
    </lineage>
</organism>
<keyword evidence="1" id="KW-0479">Metal-binding</keyword>
<evidence type="ECO:0000259" key="3">
    <source>
        <dbReference type="Pfam" id="PF02769"/>
    </source>
</evidence>
<feature type="binding site" evidence="1">
    <location>
        <position position="35"/>
    </location>
    <ligand>
        <name>Mg(2+)</name>
        <dbReference type="ChEBI" id="CHEBI:18420"/>
        <label>4</label>
    </ligand>
</feature>
<dbReference type="PIRSF" id="PIRSF005303">
    <property type="entry name" value="Thiam_monoph_kin"/>
    <property type="match status" value="1"/>
</dbReference>
<feature type="binding site" evidence="1">
    <location>
        <position position="50"/>
    </location>
    <ligand>
        <name>Mg(2+)</name>
        <dbReference type="ChEBI" id="CHEBI:18420"/>
        <label>2</label>
    </ligand>
</feature>
<feature type="binding site" evidence="1">
    <location>
        <position position="57"/>
    </location>
    <ligand>
        <name>substrate</name>
    </ligand>
</feature>
<dbReference type="AlphaFoldDB" id="A0A7Y9L9A8"/>
<sequence>MSEPTIGELGEFGLIELITADLPETPAVVIGPGDDAAGVTLESPVLVTTDVLVENVHFRRAWSTGADLGRKAIAVNVADIEAMGGRAVAVTLALSAPPDTTVAWAREFAAGVRAECAAAGVALAGGDITGAGELVVSVTALGVTDGRAPVRRNGCRVGDVVAVRGRLGWAAAGLVVLGRGFRSPRVVVEAQRAPEVPYGAGAEAAEAGATAMIDVSDGLLADLGHLARASGVTIDVTAGAFEIPEPLQAVAAATGTDPLRLVLTGGEDHALAATFPAPDAVPDGWLVVGTVRAGDPAVLVDGEPWPDEDRGWKHF</sequence>
<dbReference type="GO" id="GO:0009030">
    <property type="term" value="F:thiamine-phosphate kinase activity"/>
    <property type="evidence" value="ECO:0007669"/>
    <property type="project" value="UniProtKB-UniRule"/>
</dbReference>